<keyword evidence="2" id="KW-1185">Reference proteome</keyword>
<organism evidence="1 2">
    <name type="scientific">Gossypium arboreum</name>
    <name type="common">Tree cotton</name>
    <name type="synonym">Gossypium nanking</name>
    <dbReference type="NCBI Taxonomy" id="29729"/>
    <lineage>
        <taxon>Eukaryota</taxon>
        <taxon>Viridiplantae</taxon>
        <taxon>Streptophyta</taxon>
        <taxon>Embryophyta</taxon>
        <taxon>Tracheophyta</taxon>
        <taxon>Spermatophyta</taxon>
        <taxon>Magnoliopsida</taxon>
        <taxon>eudicotyledons</taxon>
        <taxon>Gunneridae</taxon>
        <taxon>Pentapetalae</taxon>
        <taxon>rosids</taxon>
        <taxon>malvids</taxon>
        <taxon>Malvales</taxon>
        <taxon>Malvaceae</taxon>
        <taxon>Malvoideae</taxon>
        <taxon>Gossypium</taxon>
    </lineage>
</organism>
<sequence>MEIFNHEVIPASELIPMAVFQYFLLSALRIPFDPLLGCFYRLWNAQNSPKLAFSE</sequence>
<reference evidence="2" key="1">
    <citation type="submission" date="2014-09" db="EMBL/GenBank/DDBJ databases">
        <authorList>
            <person name="Mudge J."/>
            <person name="Ramaraj T."/>
            <person name="Lindquist I.E."/>
            <person name="Bharti A.K."/>
            <person name="Sundararajan A."/>
            <person name="Cameron C.T."/>
            <person name="Woodward J.E."/>
            <person name="May G.D."/>
            <person name="Brubaker C."/>
            <person name="Broadhvest J."/>
            <person name="Wilkins T.A."/>
        </authorList>
    </citation>
    <scope>NUCLEOTIDE SEQUENCE</scope>
    <source>
        <strain evidence="2">cv. AKA8401</strain>
    </source>
</reference>
<name>A0A0B0PPE0_GOSAR</name>
<dbReference type="EMBL" id="KN431850">
    <property type="protein sequence ID" value="KHG25276.1"/>
    <property type="molecule type" value="Genomic_DNA"/>
</dbReference>
<accession>A0A0B0PPE0</accession>
<evidence type="ECO:0000313" key="2">
    <source>
        <dbReference type="Proteomes" id="UP000032142"/>
    </source>
</evidence>
<protein>
    <submittedName>
        <fullName evidence="1">Uncharacterized protein</fullName>
    </submittedName>
</protein>
<dbReference type="Proteomes" id="UP000032142">
    <property type="component" value="Unassembled WGS sequence"/>
</dbReference>
<evidence type="ECO:0000313" key="1">
    <source>
        <dbReference type="EMBL" id="KHG25276.1"/>
    </source>
</evidence>
<proteinExistence type="predicted"/>
<gene>
    <name evidence="1" type="ORF">F383_32388</name>
</gene>
<dbReference type="AlphaFoldDB" id="A0A0B0PPE0"/>